<dbReference type="EMBL" id="VSSQ01053108">
    <property type="protein sequence ID" value="MPN07149.1"/>
    <property type="molecule type" value="Genomic_DNA"/>
</dbReference>
<dbReference type="Pfam" id="PF03720">
    <property type="entry name" value="UDPG_MGDP_dh_C"/>
    <property type="match status" value="1"/>
</dbReference>
<proteinExistence type="predicted"/>
<dbReference type="EC" id="1.1.1.22" evidence="2"/>
<organism evidence="2">
    <name type="scientific">bioreactor metagenome</name>
    <dbReference type="NCBI Taxonomy" id="1076179"/>
    <lineage>
        <taxon>unclassified sequences</taxon>
        <taxon>metagenomes</taxon>
        <taxon>ecological metagenomes</taxon>
    </lineage>
</organism>
<dbReference type="SUPFAM" id="SSF52413">
    <property type="entry name" value="UDP-glucose/GDP-mannose dehydrogenase C-terminal domain"/>
    <property type="match status" value="1"/>
</dbReference>
<sequence>MVEKILATVGSPQGKIFAILGLAFKPNTDDMREAPALTIIERLVSKGARIKVYDPEAMKEAAWRLGTIDHSITYCLSEYDTMKDSDALIILTEWNQFRNLDLAKAKQLLKTPLFFDFRNLYERKNLESLGFSYQGVGR</sequence>
<feature type="domain" description="UDP-glucose/GDP-mannose dehydrogenase C-terminal" evidence="1">
    <location>
        <begin position="18"/>
        <end position="123"/>
    </location>
</feature>
<evidence type="ECO:0000313" key="2">
    <source>
        <dbReference type="EMBL" id="MPN07149.1"/>
    </source>
</evidence>
<dbReference type="InterPro" id="IPR014027">
    <property type="entry name" value="UDP-Glc/GDP-Man_DH_C"/>
</dbReference>
<dbReference type="PANTHER" id="PTHR43750:SF3">
    <property type="entry name" value="UDP-GLUCOSE 6-DEHYDROGENASE TUAD"/>
    <property type="match status" value="1"/>
</dbReference>
<dbReference type="InterPro" id="IPR036220">
    <property type="entry name" value="UDP-Glc/GDP-Man_DH_C_sf"/>
</dbReference>
<dbReference type="SMART" id="SM00984">
    <property type="entry name" value="UDPG_MGDP_dh_C"/>
    <property type="match status" value="1"/>
</dbReference>
<accession>A0A645F142</accession>
<dbReference type="GO" id="GO:0003979">
    <property type="term" value="F:UDP-glucose 6-dehydrogenase activity"/>
    <property type="evidence" value="ECO:0007669"/>
    <property type="project" value="UniProtKB-EC"/>
</dbReference>
<comment type="caution">
    <text evidence="2">The sequence shown here is derived from an EMBL/GenBank/DDBJ whole genome shotgun (WGS) entry which is preliminary data.</text>
</comment>
<protein>
    <submittedName>
        <fullName evidence="2">UDP-glucose 6-dehydrogenase TuaD</fullName>
        <ecNumber evidence="2">1.1.1.22</ecNumber>
    </submittedName>
</protein>
<evidence type="ECO:0000259" key="1">
    <source>
        <dbReference type="SMART" id="SM00984"/>
    </source>
</evidence>
<dbReference type="PANTHER" id="PTHR43750">
    <property type="entry name" value="UDP-GLUCOSE 6-DEHYDROGENASE TUAD"/>
    <property type="match status" value="1"/>
</dbReference>
<keyword evidence="2" id="KW-0560">Oxidoreductase</keyword>
<dbReference type="AlphaFoldDB" id="A0A645F142"/>
<reference evidence="2" key="1">
    <citation type="submission" date="2019-08" db="EMBL/GenBank/DDBJ databases">
        <authorList>
            <person name="Kucharzyk K."/>
            <person name="Murdoch R.W."/>
            <person name="Higgins S."/>
            <person name="Loffler F."/>
        </authorList>
    </citation>
    <scope>NUCLEOTIDE SEQUENCE</scope>
</reference>
<name>A0A645F142_9ZZZZ</name>
<dbReference type="Gene3D" id="3.40.50.720">
    <property type="entry name" value="NAD(P)-binding Rossmann-like Domain"/>
    <property type="match status" value="1"/>
</dbReference>
<gene>
    <name evidence="2" type="primary">tuaD_14</name>
    <name evidence="2" type="ORF">SDC9_154415</name>
</gene>
<dbReference type="GO" id="GO:0051287">
    <property type="term" value="F:NAD binding"/>
    <property type="evidence" value="ECO:0007669"/>
    <property type="project" value="InterPro"/>
</dbReference>